<feature type="non-terminal residue" evidence="2">
    <location>
        <position position="81"/>
    </location>
</feature>
<protein>
    <recommendedName>
        <fullName evidence="1">Peptidase M26 N-terminal domain-containing protein</fullName>
    </recommendedName>
</protein>
<feature type="non-terminal residue" evidence="2">
    <location>
        <position position="1"/>
    </location>
</feature>
<feature type="domain" description="Peptidase M26 N-terminal" evidence="1">
    <location>
        <begin position="1"/>
        <end position="79"/>
    </location>
</feature>
<gene>
    <name evidence="2" type="ORF">GM540_16885</name>
</gene>
<reference evidence="2 3" key="1">
    <citation type="submission" date="2019-11" db="EMBL/GenBank/DDBJ databases">
        <title>Growth characteristics of pneumococcus vary with the chemical composition of the capsule and with environmental conditions.</title>
        <authorList>
            <person name="Tothpal A."/>
            <person name="Desobry K."/>
            <person name="Joshi S."/>
            <person name="Wyllie A.L."/>
            <person name="Weinberger D.M."/>
        </authorList>
    </citation>
    <scope>NUCLEOTIDE SEQUENCE [LARGE SCALE GENOMIC DNA]</scope>
    <source>
        <strain evidence="3">pnumococcus19F</strain>
    </source>
</reference>
<name>A0A6G2DGC2_STREE</name>
<organism evidence="2 3">
    <name type="scientific">Streptococcus pneumoniae</name>
    <dbReference type="NCBI Taxonomy" id="1313"/>
    <lineage>
        <taxon>Bacteria</taxon>
        <taxon>Bacillati</taxon>
        <taxon>Bacillota</taxon>
        <taxon>Bacilli</taxon>
        <taxon>Lactobacillales</taxon>
        <taxon>Streptococcaceae</taxon>
        <taxon>Streptococcus</taxon>
    </lineage>
</organism>
<dbReference type="InterPro" id="IPR008006">
    <property type="entry name" value="Peptidase_M26_N_dom"/>
</dbReference>
<sequence>APDLVQRNADNTLSEEYVHYFEKQLPKIGNVYYNFNELITDMQKTPNGEFKLGADLNAVNVPTPNKSYVTAKFTGKLYSEG</sequence>
<dbReference type="Pfam" id="PF05342">
    <property type="entry name" value="Peptidase_M26_N"/>
    <property type="match status" value="1"/>
</dbReference>
<dbReference type="Proteomes" id="UP000483094">
    <property type="component" value="Unassembled WGS sequence"/>
</dbReference>
<evidence type="ECO:0000259" key="1">
    <source>
        <dbReference type="Pfam" id="PF05342"/>
    </source>
</evidence>
<dbReference type="AlphaFoldDB" id="A0A6G2DGC2"/>
<dbReference type="GO" id="GO:0016020">
    <property type="term" value="C:membrane"/>
    <property type="evidence" value="ECO:0007669"/>
    <property type="project" value="InterPro"/>
</dbReference>
<accession>A0A6G2DGC2</accession>
<dbReference type="GO" id="GO:0008270">
    <property type="term" value="F:zinc ion binding"/>
    <property type="evidence" value="ECO:0007669"/>
    <property type="project" value="InterPro"/>
</dbReference>
<dbReference type="GO" id="GO:0004222">
    <property type="term" value="F:metalloendopeptidase activity"/>
    <property type="evidence" value="ECO:0007669"/>
    <property type="project" value="InterPro"/>
</dbReference>
<dbReference type="EMBL" id="WNHQ01002395">
    <property type="protein sequence ID" value="MTV75607.1"/>
    <property type="molecule type" value="Genomic_DNA"/>
</dbReference>
<evidence type="ECO:0000313" key="2">
    <source>
        <dbReference type="EMBL" id="MTV75607.1"/>
    </source>
</evidence>
<evidence type="ECO:0000313" key="3">
    <source>
        <dbReference type="Proteomes" id="UP000483094"/>
    </source>
</evidence>
<comment type="caution">
    <text evidence="2">The sequence shown here is derived from an EMBL/GenBank/DDBJ whole genome shotgun (WGS) entry which is preliminary data.</text>
</comment>
<proteinExistence type="predicted"/>